<keyword evidence="3" id="KW-0408">Iron</keyword>
<dbReference type="PRINTS" id="PR00162">
    <property type="entry name" value="RIESKE"/>
</dbReference>
<name>A0ABU9HT71_9FLAO</name>
<evidence type="ECO:0000256" key="1">
    <source>
        <dbReference type="ARBA" id="ARBA00022714"/>
    </source>
</evidence>
<evidence type="ECO:0000256" key="2">
    <source>
        <dbReference type="ARBA" id="ARBA00022723"/>
    </source>
</evidence>
<dbReference type="PANTHER" id="PTHR10134">
    <property type="entry name" value="CYTOCHROME B-C1 COMPLEX SUBUNIT RIESKE, MITOCHONDRIAL"/>
    <property type="match status" value="1"/>
</dbReference>
<accession>A0ABU9HT71</accession>
<dbReference type="Pfam" id="PF00355">
    <property type="entry name" value="Rieske"/>
    <property type="match status" value="1"/>
</dbReference>
<dbReference type="InterPro" id="IPR036922">
    <property type="entry name" value="Rieske_2Fe-2S_sf"/>
</dbReference>
<dbReference type="InterPro" id="IPR017941">
    <property type="entry name" value="Rieske_2Fe-2S"/>
</dbReference>
<organism evidence="8 9">
    <name type="scientific">Flavobacterium arundinis</name>
    <dbReference type="NCBI Taxonomy" id="3139143"/>
    <lineage>
        <taxon>Bacteria</taxon>
        <taxon>Pseudomonadati</taxon>
        <taxon>Bacteroidota</taxon>
        <taxon>Flavobacteriia</taxon>
        <taxon>Flavobacteriales</taxon>
        <taxon>Flavobacteriaceae</taxon>
        <taxon>Flavobacterium</taxon>
    </lineage>
</organism>
<dbReference type="RefSeq" id="WP_341695696.1">
    <property type="nucleotide sequence ID" value="NZ_JBBYHR010000002.1"/>
</dbReference>
<reference evidence="8 9" key="1">
    <citation type="submission" date="2024-04" db="EMBL/GenBank/DDBJ databases">
        <title>Flavobacterium sp. DGU11 16S ribosomal RNA gene Genome sequencing and assembly.</title>
        <authorList>
            <person name="Park S."/>
        </authorList>
    </citation>
    <scope>NUCLEOTIDE SEQUENCE [LARGE SCALE GENOMIC DNA]</scope>
    <source>
        <strain evidence="8 9">DGU11</strain>
    </source>
</reference>
<dbReference type="EMBL" id="JBBYHR010000002">
    <property type="protein sequence ID" value="MEL1243375.1"/>
    <property type="molecule type" value="Genomic_DNA"/>
</dbReference>
<sequence>MGGTVAAAVIRDIITEKETNYTKLFDAARHSPLKAAGKTIKETLNNTAQYFKDYILFKNPQLDDIPSGEGKVIDVDGKKLAVYNSPKDGMKACSAICTHLWCVVHFNTAEKTWDCPCHASRFDTDGSIIEGPALEPLEKITIKNN</sequence>
<feature type="domain" description="Rieske" evidence="7">
    <location>
        <begin position="57"/>
        <end position="145"/>
    </location>
</feature>
<keyword evidence="1" id="KW-0001">2Fe-2S</keyword>
<dbReference type="Gene3D" id="2.102.10.10">
    <property type="entry name" value="Rieske [2Fe-2S] iron-sulphur domain"/>
    <property type="match status" value="1"/>
</dbReference>
<evidence type="ECO:0000256" key="4">
    <source>
        <dbReference type="ARBA" id="ARBA00023014"/>
    </source>
</evidence>
<dbReference type="InterPro" id="IPR014349">
    <property type="entry name" value="Rieske_Fe-S_prot"/>
</dbReference>
<keyword evidence="4" id="KW-0411">Iron-sulfur</keyword>
<dbReference type="SUPFAM" id="SSF50022">
    <property type="entry name" value="ISP domain"/>
    <property type="match status" value="1"/>
</dbReference>
<keyword evidence="2" id="KW-0479">Metal-binding</keyword>
<dbReference type="InterPro" id="IPR005805">
    <property type="entry name" value="Rieske_Fe-S_prot_C"/>
</dbReference>
<dbReference type="PROSITE" id="PS51296">
    <property type="entry name" value="RIESKE"/>
    <property type="match status" value="1"/>
</dbReference>
<evidence type="ECO:0000256" key="6">
    <source>
        <dbReference type="ARBA" id="ARBA00034078"/>
    </source>
</evidence>
<comment type="cofactor">
    <cofactor evidence="6">
        <name>[2Fe-2S] cluster</name>
        <dbReference type="ChEBI" id="CHEBI:190135"/>
    </cofactor>
</comment>
<evidence type="ECO:0000256" key="5">
    <source>
        <dbReference type="ARBA" id="ARBA00023157"/>
    </source>
</evidence>
<protein>
    <submittedName>
        <fullName evidence="8">Rieske 2Fe-2S domain-containing protein</fullName>
    </submittedName>
</protein>
<gene>
    <name evidence="8" type="ORF">AAEO56_03805</name>
</gene>
<evidence type="ECO:0000313" key="9">
    <source>
        <dbReference type="Proteomes" id="UP001464555"/>
    </source>
</evidence>
<comment type="caution">
    <text evidence="8">The sequence shown here is derived from an EMBL/GenBank/DDBJ whole genome shotgun (WGS) entry which is preliminary data.</text>
</comment>
<evidence type="ECO:0000256" key="3">
    <source>
        <dbReference type="ARBA" id="ARBA00023004"/>
    </source>
</evidence>
<keyword evidence="5" id="KW-1015">Disulfide bond</keyword>
<evidence type="ECO:0000259" key="7">
    <source>
        <dbReference type="PROSITE" id="PS51296"/>
    </source>
</evidence>
<dbReference type="Proteomes" id="UP001464555">
    <property type="component" value="Unassembled WGS sequence"/>
</dbReference>
<evidence type="ECO:0000313" key="8">
    <source>
        <dbReference type="EMBL" id="MEL1243375.1"/>
    </source>
</evidence>
<keyword evidence="9" id="KW-1185">Reference proteome</keyword>
<proteinExistence type="predicted"/>